<gene>
    <name evidence="2" type="ORF">IEQ34_007614</name>
</gene>
<reference evidence="2 3" key="1">
    <citation type="journal article" date="2021" name="Hortic Res">
        <title>Chromosome-scale assembly of the Dendrobium chrysotoxum genome enhances the understanding of orchid evolution.</title>
        <authorList>
            <person name="Zhang Y."/>
            <person name="Zhang G.Q."/>
            <person name="Zhang D."/>
            <person name="Liu X.D."/>
            <person name="Xu X.Y."/>
            <person name="Sun W.H."/>
            <person name="Yu X."/>
            <person name="Zhu X."/>
            <person name="Wang Z.W."/>
            <person name="Zhao X."/>
            <person name="Zhong W.Y."/>
            <person name="Chen H."/>
            <person name="Yin W.L."/>
            <person name="Huang T."/>
            <person name="Niu S.C."/>
            <person name="Liu Z.J."/>
        </authorList>
    </citation>
    <scope>NUCLEOTIDE SEQUENCE [LARGE SCALE GENOMIC DNA]</scope>
    <source>
        <strain evidence="2">Lindl</strain>
    </source>
</reference>
<evidence type="ECO:0000256" key="1">
    <source>
        <dbReference type="SAM" id="MobiDB-lite"/>
    </source>
</evidence>
<proteinExistence type="predicted"/>
<protein>
    <submittedName>
        <fullName evidence="2">Uncharacterized protein</fullName>
    </submittedName>
</protein>
<evidence type="ECO:0000313" key="2">
    <source>
        <dbReference type="EMBL" id="KAH0463032.1"/>
    </source>
</evidence>
<name>A0AAV7H2B4_DENCH</name>
<feature type="region of interest" description="Disordered" evidence="1">
    <location>
        <begin position="52"/>
        <end position="93"/>
    </location>
</feature>
<feature type="compositionally biased region" description="Basic and acidic residues" evidence="1">
    <location>
        <begin position="73"/>
        <end position="84"/>
    </location>
</feature>
<keyword evidence="3" id="KW-1185">Reference proteome</keyword>
<dbReference type="Proteomes" id="UP000775213">
    <property type="component" value="Unassembled WGS sequence"/>
</dbReference>
<sequence>MASNELEDTACSKFKNCIEADLIDSQILKASRILRKRKRMDTPLKRNFRPIKKAECSSNINEKGINEDGLEDSESHEGEAHDEPSMSPVQKRRKRLTAPAYFAILSGKKKRPWTTPVTVNKACRHQCVEQNSTQSSVGSANPEMSEYENDSANAYKIKCSIRVKILREVSRTENLILISDT</sequence>
<comment type="caution">
    <text evidence="2">The sequence shown here is derived from an EMBL/GenBank/DDBJ whole genome shotgun (WGS) entry which is preliminary data.</text>
</comment>
<dbReference type="EMBL" id="JAGFBR010000008">
    <property type="protein sequence ID" value="KAH0463032.1"/>
    <property type="molecule type" value="Genomic_DNA"/>
</dbReference>
<dbReference type="AlphaFoldDB" id="A0AAV7H2B4"/>
<accession>A0AAV7H2B4</accession>
<organism evidence="2 3">
    <name type="scientific">Dendrobium chrysotoxum</name>
    <name type="common">Orchid</name>
    <dbReference type="NCBI Taxonomy" id="161865"/>
    <lineage>
        <taxon>Eukaryota</taxon>
        <taxon>Viridiplantae</taxon>
        <taxon>Streptophyta</taxon>
        <taxon>Embryophyta</taxon>
        <taxon>Tracheophyta</taxon>
        <taxon>Spermatophyta</taxon>
        <taxon>Magnoliopsida</taxon>
        <taxon>Liliopsida</taxon>
        <taxon>Asparagales</taxon>
        <taxon>Orchidaceae</taxon>
        <taxon>Epidendroideae</taxon>
        <taxon>Malaxideae</taxon>
        <taxon>Dendrobiinae</taxon>
        <taxon>Dendrobium</taxon>
    </lineage>
</organism>
<evidence type="ECO:0000313" key="3">
    <source>
        <dbReference type="Proteomes" id="UP000775213"/>
    </source>
</evidence>